<evidence type="ECO:0000313" key="2">
    <source>
        <dbReference type="EMBL" id="MFC6438896.1"/>
    </source>
</evidence>
<accession>A0ABW1XHB6</accession>
<keyword evidence="1" id="KW-1133">Transmembrane helix</keyword>
<protein>
    <submittedName>
        <fullName evidence="2">Uncharacterized protein</fullName>
    </submittedName>
</protein>
<reference evidence="3" key="1">
    <citation type="journal article" date="2019" name="Int. J. Syst. Evol. Microbiol.">
        <title>The Global Catalogue of Microorganisms (GCM) 10K type strain sequencing project: providing services to taxonomists for standard genome sequencing and annotation.</title>
        <authorList>
            <consortium name="The Broad Institute Genomics Platform"/>
            <consortium name="The Broad Institute Genome Sequencing Center for Infectious Disease"/>
            <person name="Wu L."/>
            <person name="Ma J."/>
        </authorList>
    </citation>
    <scope>NUCLEOTIDE SEQUENCE [LARGE SCALE GENOMIC DNA]</scope>
    <source>
        <strain evidence="3">CGMCC 1.16031</strain>
    </source>
</reference>
<evidence type="ECO:0000313" key="3">
    <source>
        <dbReference type="Proteomes" id="UP001596364"/>
    </source>
</evidence>
<dbReference type="RefSeq" id="WP_256372532.1">
    <property type="nucleotide sequence ID" value="NZ_JBHSUS010000001.1"/>
</dbReference>
<dbReference type="EMBL" id="JBHSUS010000001">
    <property type="protein sequence ID" value="MFC6438896.1"/>
    <property type="molecule type" value="Genomic_DNA"/>
</dbReference>
<evidence type="ECO:0000256" key="1">
    <source>
        <dbReference type="SAM" id="Phobius"/>
    </source>
</evidence>
<comment type="caution">
    <text evidence="2">The sequence shown here is derived from an EMBL/GenBank/DDBJ whole genome shotgun (WGS) entry which is preliminary data.</text>
</comment>
<organism evidence="2 3">
    <name type="scientific">Pseudobowmanella zhangzhouensis</name>
    <dbReference type="NCBI Taxonomy" id="1537679"/>
    <lineage>
        <taxon>Bacteria</taxon>
        <taxon>Pseudomonadati</taxon>
        <taxon>Pseudomonadota</taxon>
        <taxon>Gammaproteobacteria</taxon>
        <taxon>Alteromonadales</taxon>
        <taxon>Alteromonadaceae</taxon>
    </lineage>
</organism>
<sequence length="44" mass="5543">MSEQKTQKSRLTRWWHTECERCKRLRAMFIWTVLMLVLVLTVWF</sequence>
<keyword evidence="1" id="KW-0812">Transmembrane</keyword>
<gene>
    <name evidence="2" type="ORF">ACFP85_01845</name>
</gene>
<keyword evidence="1" id="KW-0472">Membrane</keyword>
<name>A0ABW1XHB6_9ALTE</name>
<feature type="transmembrane region" description="Helical" evidence="1">
    <location>
        <begin position="25"/>
        <end position="43"/>
    </location>
</feature>
<keyword evidence="3" id="KW-1185">Reference proteome</keyword>
<proteinExistence type="predicted"/>
<dbReference type="Proteomes" id="UP001596364">
    <property type="component" value="Unassembled WGS sequence"/>
</dbReference>